<sequence>MIRGSKAEHENRPIQAVLDWLDKNIQAGVNVRPLPEDLAKIMREQAQLGRDIDLNDEIEGDVDL</sequence>
<proteinExistence type="predicted"/>
<dbReference type="AlphaFoldDB" id="A0A4Q8L4Y7"/>
<dbReference type="RefSeq" id="WP_130553086.1">
    <property type="nucleotide sequence ID" value="NZ_SHMC01000012.1"/>
</dbReference>
<dbReference type="OrthoDB" id="9809003at2"/>
<organism evidence="1 2">
    <name type="scientific">Pseudoxanthomonas winnipegensis</name>
    <dbReference type="NCBI Taxonomy" id="2480810"/>
    <lineage>
        <taxon>Bacteria</taxon>
        <taxon>Pseudomonadati</taxon>
        <taxon>Pseudomonadota</taxon>
        <taxon>Gammaproteobacteria</taxon>
        <taxon>Lysobacterales</taxon>
        <taxon>Lysobacteraceae</taxon>
        <taxon>Pseudoxanthomonas</taxon>
    </lineage>
</organism>
<reference evidence="1 2" key="1">
    <citation type="submission" date="2019-02" db="EMBL/GenBank/DDBJ databases">
        <title>WGS of Pseudoxanthomonas species novum from clinical isolates.</title>
        <authorList>
            <person name="Bernier A.-M."/>
            <person name="Bernard K."/>
            <person name="Vachon A."/>
        </authorList>
    </citation>
    <scope>NUCLEOTIDE SEQUENCE [LARGE SCALE GENOMIC DNA]</scope>
    <source>
        <strain evidence="1 2">NML171200</strain>
    </source>
</reference>
<gene>
    <name evidence="1" type="ORF">EA660_19370</name>
</gene>
<evidence type="ECO:0000313" key="1">
    <source>
        <dbReference type="EMBL" id="TAA19940.1"/>
    </source>
</evidence>
<dbReference type="Proteomes" id="UP000292627">
    <property type="component" value="Unassembled WGS sequence"/>
</dbReference>
<comment type="caution">
    <text evidence="1">The sequence shown here is derived from an EMBL/GenBank/DDBJ whole genome shotgun (WGS) entry which is preliminary data.</text>
</comment>
<evidence type="ECO:0000313" key="2">
    <source>
        <dbReference type="Proteomes" id="UP000292627"/>
    </source>
</evidence>
<accession>A0A4Q8L4Y7</accession>
<name>A0A4Q8L4Y7_9GAMM</name>
<protein>
    <submittedName>
        <fullName evidence="1">Uncharacterized protein</fullName>
    </submittedName>
</protein>
<dbReference type="EMBL" id="SHMC01000012">
    <property type="protein sequence ID" value="TAA19940.1"/>
    <property type="molecule type" value="Genomic_DNA"/>
</dbReference>